<keyword evidence="4" id="KW-1185">Reference proteome</keyword>
<feature type="transmembrane region" description="Helical" evidence="2">
    <location>
        <begin position="16"/>
        <end position="36"/>
    </location>
</feature>
<reference evidence="3 4" key="1">
    <citation type="journal article" date="2010" name="Nature">
        <title>The Ectocarpus genome and the independent evolution of multicellularity in brown algae.</title>
        <authorList>
            <person name="Cock J.M."/>
            <person name="Sterck L."/>
            <person name="Rouze P."/>
            <person name="Scornet D."/>
            <person name="Allen A.E."/>
            <person name="Amoutzias G."/>
            <person name="Anthouard V."/>
            <person name="Artiguenave F."/>
            <person name="Aury J.M."/>
            <person name="Badger J.H."/>
            <person name="Beszteri B."/>
            <person name="Billiau K."/>
            <person name="Bonnet E."/>
            <person name="Bothwell J.H."/>
            <person name="Bowler C."/>
            <person name="Boyen C."/>
            <person name="Brownlee C."/>
            <person name="Carrano C.J."/>
            <person name="Charrier B."/>
            <person name="Cho G.Y."/>
            <person name="Coelho S.M."/>
            <person name="Collen J."/>
            <person name="Corre E."/>
            <person name="Da Silva C."/>
            <person name="Delage L."/>
            <person name="Delaroque N."/>
            <person name="Dittami S.M."/>
            <person name="Doulbeau S."/>
            <person name="Elias M."/>
            <person name="Farnham G."/>
            <person name="Gachon C.M."/>
            <person name="Gschloessl B."/>
            <person name="Heesch S."/>
            <person name="Jabbari K."/>
            <person name="Jubin C."/>
            <person name="Kawai H."/>
            <person name="Kimura K."/>
            <person name="Kloareg B."/>
            <person name="Kupper F.C."/>
            <person name="Lang D."/>
            <person name="Le Bail A."/>
            <person name="Leblanc C."/>
            <person name="Lerouge P."/>
            <person name="Lohr M."/>
            <person name="Lopez P.J."/>
            <person name="Martens C."/>
            <person name="Maumus F."/>
            <person name="Michel G."/>
            <person name="Miranda-Saavedra D."/>
            <person name="Morales J."/>
            <person name="Moreau H."/>
            <person name="Motomura T."/>
            <person name="Nagasato C."/>
            <person name="Napoli C.A."/>
            <person name="Nelson D.R."/>
            <person name="Nyvall-Collen P."/>
            <person name="Peters A.F."/>
            <person name="Pommier C."/>
            <person name="Potin P."/>
            <person name="Poulain J."/>
            <person name="Quesneville H."/>
            <person name="Read B."/>
            <person name="Rensing S.A."/>
            <person name="Ritter A."/>
            <person name="Rousvoal S."/>
            <person name="Samanta M."/>
            <person name="Samson G."/>
            <person name="Schroeder D.C."/>
            <person name="Segurens B."/>
            <person name="Strittmatter M."/>
            <person name="Tonon T."/>
            <person name="Tregear J.W."/>
            <person name="Valentin K."/>
            <person name="von Dassow P."/>
            <person name="Yamagishi T."/>
            <person name="Van de Peer Y."/>
            <person name="Wincker P."/>
        </authorList>
    </citation>
    <scope>NUCLEOTIDE SEQUENCE [LARGE SCALE GENOMIC DNA]</scope>
    <source>
        <strain evidence="4">Ec32 / CCAP1310/4</strain>
    </source>
</reference>
<feature type="compositionally biased region" description="Low complexity" evidence="1">
    <location>
        <begin position="303"/>
        <end position="315"/>
    </location>
</feature>
<accession>D7G600</accession>
<feature type="transmembrane region" description="Helical" evidence="2">
    <location>
        <begin position="65"/>
        <end position="83"/>
    </location>
</feature>
<organism evidence="3 4">
    <name type="scientific">Ectocarpus siliculosus</name>
    <name type="common">Brown alga</name>
    <name type="synonym">Conferva siliculosa</name>
    <dbReference type="NCBI Taxonomy" id="2880"/>
    <lineage>
        <taxon>Eukaryota</taxon>
        <taxon>Sar</taxon>
        <taxon>Stramenopiles</taxon>
        <taxon>Ochrophyta</taxon>
        <taxon>PX clade</taxon>
        <taxon>Phaeophyceae</taxon>
        <taxon>Ectocarpales</taxon>
        <taxon>Ectocarpaceae</taxon>
        <taxon>Ectocarpus</taxon>
    </lineage>
</organism>
<dbReference type="Proteomes" id="UP000002630">
    <property type="component" value="Unassembled WGS sequence"/>
</dbReference>
<keyword evidence="2" id="KW-1133">Transmembrane helix</keyword>
<evidence type="ECO:0000313" key="4">
    <source>
        <dbReference type="Proteomes" id="UP000002630"/>
    </source>
</evidence>
<keyword evidence="2" id="KW-0812">Transmembrane</keyword>
<name>D7G600_ECTSI</name>
<dbReference type="AlphaFoldDB" id="D7G600"/>
<keyword evidence="2" id="KW-0472">Membrane</keyword>
<evidence type="ECO:0000256" key="1">
    <source>
        <dbReference type="SAM" id="MobiDB-lite"/>
    </source>
</evidence>
<evidence type="ECO:0000313" key="3">
    <source>
        <dbReference type="EMBL" id="CBJ33920.1"/>
    </source>
</evidence>
<feature type="region of interest" description="Disordered" evidence="1">
    <location>
        <begin position="301"/>
        <end position="320"/>
    </location>
</feature>
<dbReference type="EMBL" id="FN649760">
    <property type="protein sequence ID" value="CBJ33920.1"/>
    <property type="molecule type" value="Genomic_DNA"/>
</dbReference>
<gene>
    <name evidence="3" type="ORF">Esi_0702_0001</name>
</gene>
<sequence>MNFSEILDMAVPTPSALVRMTILVVILQVMIAWGIMTTTVFTEGTPVTMAAAEQSLSTGITTSEFPWASIIWTLIALILSAFSGRDIVIDIMALMFTTMLFDSFVKTLGFVLVILLHAHFYGLAERCLRTAVQFGNTRRVVMSAKHKAQVKALKKKLRVKCRMVELASILDVQSTNLQASYRQRIKLQDKQLFTLHLQFSDLQRSNAATVRDFSHYMWCAERTVDSLTGANALLENKLACLEADVQTGHDLYDQFRSDFLCSLRDGETALSHKDAEISSLKQDNAQLVKANQDKDEEIKLPEGSAGHAAQAASGSLHSRWGSAENVPGVSSFQAKRHPSVSTDSSAAVIATAASGTFVSKASRSGTKSVATTTYLDTTADDKAAAEFLIADTALAHWWLSATATSAG</sequence>
<proteinExistence type="predicted"/>
<evidence type="ECO:0000256" key="2">
    <source>
        <dbReference type="SAM" id="Phobius"/>
    </source>
</evidence>
<protein>
    <submittedName>
        <fullName evidence="3">Uncharacterized protein</fullName>
    </submittedName>
</protein>
<dbReference type="InParanoid" id="D7G600"/>